<dbReference type="Gene3D" id="1.10.10.10">
    <property type="entry name" value="Winged helix-like DNA-binding domain superfamily/Winged helix DNA-binding domain"/>
    <property type="match status" value="1"/>
</dbReference>
<evidence type="ECO:0000313" key="2">
    <source>
        <dbReference type="EMBL" id="GEK42713.1"/>
    </source>
</evidence>
<dbReference type="EMBL" id="BJUI01000047">
    <property type="protein sequence ID" value="GEK42713.1"/>
    <property type="molecule type" value="Genomic_DNA"/>
</dbReference>
<dbReference type="AlphaFoldDB" id="A0A510WU05"/>
<proteinExistence type="predicted"/>
<name>A0A510WU05_9LACO</name>
<accession>A0A510WU05</accession>
<feature type="region of interest" description="Disordered" evidence="1">
    <location>
        <begin position="229"/>
        <end position="302"/>
    </location>
</feature>
<evidence type="ECO:0008006" key="4">
    <source>
        <dbReference type="Google" id="ProtNLM"/>
    </source>
</evidence>
<reference evidence="2 3" key="1">
    <citation type="submission" date="2019-07" db="EMBL/GenBank/DDBJ databases">
        <title>Whole genome shotgun sequence of Lactobacillus aviarius subsp. aviarius NBRC 102162.</title>
        <authorList>
            <person name="Hosoyama A."/>
            <person name="Uohara A."/>
            <person name="Ohji S."/>
            <person name="Ichikawa N."/>
        </authorList>
    </citation>
    <scope>NUCLEOTIDE SEQUENCE [LARGE SCALE GENOMIC DNA]</scope>
    <source>
        <strain evidence="2 3">NBRC 102162</strain>
    </source>
</reference>
<feature type="compositionally biased region" description="Basic and acidic residues" evidence="1">
    <location>
        <begin position="176"/>
        <end position="191"/>
    </location>
</feature>
<dbReference type="Pfam" id="PF13730">
    <property type="entry name" value="HTH_36"/>
    <property type="match status" value="1"/>
</dbReference>
<feature type="compositionally biased region" description="Basic and acidic residues" evidence="1">
    <location>
        <begin position="249"/>
        <end position="273"/>
    </location>
</feature>
<evidence type="ECO:0000256" key="1">
    <source>
        <dbReference type="SAM" id="MobiDB-lite"/>
    </source>
</evidence>
<feature type="compositionally biased region" description="Basic residues" evidence="1">
    <location>
        <begin position="159"/>
        <end position="174"/>
    </location>
</feature>
<dbReference type="SUPFAM" id="SSF46785">
    <property type="entry name" value="Winged helix' DNA-binding domain"/>
    <property type="match status" value="1"/>
</dbReference>
<dbReference type="RefSeq" id="WP_146993482.1">
    <property type="nucleotide sequence ID" value="NZ_BJUI01000047.1"/>
</dbReference>
<sequence>MQKFLMLSKSIFEAVNKAKLSMSERWILLSLMKFADNELGYCFASNETIAKTAGVSAKTVKRSLQILSKKGFISVEPFLEDYSHYGEVTVNGVTYPKVYRKIEVPHLEPTLVGGKKNTQGQIDTQGQIVPGGQGQIVPGGQGQIVPGGQGQFVPPIETKKKKTKIKKTKNKVSKGSKSDKPTSEPLDDDRLDKQALKIAQEKGVDDPVAYHYGILKNWKKKGITSWKDYQKAEETKANSSRSNSRGRKPYHEKLPEWAQEKPEKSNKKAKNVDKTTTVDQDISRLMERIDSKKKKKGEEQHD</sequence>
<dbReference type="InterPro" id="IPR036388">
    <property type="entry name" value="WH-like_DNA-bd_sf"/>
</dbReference>
<keyword evidence="3" id="KW-1185">Reference proteome</keyword>
<protein>
    <recommendedName>
        <fullName evidence="4">Helix-turn-helix domain-containing protein</fullName>
    </recommendedName>
</protein>
<evidence type="ECO:0000313" key="3">
    <source>
        <dbReference type="Proteomes" id="UP000321722"/>
    </source>
</evidence>
<feature type="compositionally biased region" description="Basic and acidic residues" evidence="1">
    <location>
        <begin position="281"/>
        <end position="302"/>
    </location>
</feature>
<dbReference type="Proteomes" id="UP000321722">
    <property type="component" value="Unassembled WGS sequence"/>
</dbReference>
<comment type="caution">
    <text evidence="2">The sequence shown here is derived from an EMBL/GenBank/DDBJ whole genome shotgun (WGS) entry which is preliminary data.</text>
</comment>
<dbReference type="InterPro" id="IPR036390">
    <property type="entry name" value="WH_DNA-bd_sf"/>
</dbReference>
<organism evidence="2 3">
    <name type="scientific">Ligilactobacillus aviarius</name>
    <dbReference type="NCBI Taxonomy" id="1606"/>
    <lineage>
        <taxon>Bacteria</taxon>
        <taxon>Bacillati</taxon>
        <taxon>Bacillota</taxon>
        <taxon>Bacilli</taxon>
        <taxon>Lactobacillales</taxon>
        <taxon>Lactobacillaceae</taxon>
        <taxon>Ligilactobacillus</taxon>
    </lineage>
</organism>
<gene>
    <name evidence="2" type="ORF">LAV01_15450</name>
</gene>
<feature type="region of interest" description="Disordered" evidence="1">
    <location>
        <begin position="145"/>
        <end position="191"/>
    </location>
</feature>